<comment type="caution">
    <text evidence="2">The sequence shown here is derived from an EMBL/GenBank/DDBJ whole genome shotgun (WGS) entry which is preliminary data.</text>
</comment>
<dbReference type="AlphaFoldDB" id="A0A8S1DKN9"/>
<feature type="coiled-coil region" evidence="1">
    <location>
        <begin position="43"/>
        <end position="77"/>
    </location>
</feature>
<proteinExistence type="predicted"/>
<keyword evidence="3" id="KW-1185">Reference proteome</keyword>
<reference evidence="2 3" key="1">
    <citation type="submission" date="2020-04" db="EMBL/GenBank/DDBJ databases">
        <authorList>
            <person name="Alioto T."/>
            <person name="Alioto T."/>
            <person name="Gomez Garrido J."/>
        </authorList>
    </citation>
    <scope>NUCLEOTIDE SEQUENCE [LARGE SCALE GENOMIC DNA]</scope>
</reference>
<keyword evidence="1" id="KW-0175">Coiled coil</keyword>
<accession>A0A8S1DKN9</accession>
<evidence type="ECO:0000256" key="1">
    <source>
        <dbReference type="SAM" id="Coils"/>
    </source>
</evidence>
<sequence length="100" mass="11398">MMTSGHIFQVARQAPFPKRAAVKQVEHHAPFQQGCDRGLMQTSRLEGERMRETEKQLAEANAEKDELQLRNASLSELSQTGCCEPDKEDVCLSIQWRLQI</sequence>
<dbReference type="Proteomes" id="UP000494165">
    <property type="component" value="Unassembled WGS sequence"/>
</dbReference>
<dbReference type="EMBL" id="CADEPI010000286">
    <property type="protein sequence ID" value="CAB3382874.1"/>
    <property type="molecule type" value="Genomic_DNA"/>
</dbReference>
<name>A0A8S1DKN9_9INSE</name>
<evidence type="ECO:0000313" key="2">
    <source>
        <dbReference type="EMBL" id="CAB3382874.1"/>
    </source>
</evidence>
<evidence type="ECO:0000313" key="3">
    <source>
        <dbReference type="Proteomes" id="UP000494165"/>
    </source>
</evidence>
<organism evidence="2 3">
    <name type="scientific">Cloeon dipterum</name>
    <dbReference type="NCBI Taxonomy" id="197152"/>
    <lineage>
        <taxon>Eukaryota</taxon>
        <taxon>Metazoa</taxon>
        <taxon>Ecdysozoa</taxon>
        <taxon>Arthropoda</taxon>
        <taxon>Hexapoda</taxon>
        <taxon>Insecta</taxon>
        <taxon>Pterygota</taxon>
        <taxon>Palaeoptera</taxon>
        <taxon>Ephemeroptera</taxon>
        <taxon>Pisciforma</taxon>
        <taxon>Baetidae</taxon>
        <taxon>Cloeon</taxon>
    </lineage>
</organism>
<protein>
    <submittedName>
        <fullName evidence="2">Uncharacterized protein</fullName>
    </submittedName>
</protein>
<dbReference type="OrthoDB" id="5848685at2759"/>
<gene>
    <name evidence="2" type="ORF">CLODIP_2_CD07613</name>
</gene>